<proteinExistence type="predicted"/>
<dbReference type="InterPro" id="IPR043777">
    <property type="entry name" value="DUF5719"/>
</dbReference>
<organism evidence="3 4">
    <name type="scientific">Bifidobacterium choerinum</name>
    <dbReference type="NCBI Taxonomy" id="35760"/>
    <lineage>
        <taxon>Bacteria</taxon>
        <taxon>Bacillati</taxon>
        <taxon>Actinomycetota</taxon>
        <taxon>Actinomycetes</taxon>
        <taxon>Bifidobacteriales</taxon>
        <taxon>Bifidobacteriaceae</taxon>
        <taxon>Bifidobacterium</taxon>
    </lineage>
</organism>
<evidence type="ECO:0000313" key="4">
    <source>
        <dbReference type="Proteomes" id="UP000229907"/>
    </source>
</evidence>
<accession>A0A2D3D642</accession>
<dbReference type="Pfam" id="PF18986">
    <property type="entry name" value="DUF5719"/>
    <property type="match status" value="1"/>
</dbReference>
<feature type="region of interest" description="Disordered" evidence="1">
    <location>
        <begin position="1"/>
        <end position="35"/>
    </location>
</feature>
<protein>
    <recommendedName>
        <fullName evidence="5">Organic solvents resistance ABC transporter permease</fullName>
    </recommendedName>
</protein>
<name>A0A2D3D642_9BIFI</name>
<feature type="transmembrane region" description="Helical" evidence="2">
    <location>
        <begin position="46"/>
        <end position="67"/>
    </location>
</feature>
<evidence type="ECO:0000313" key="3">
    <source>
        <dbReference type="EMBL" id="ATU20871.1"/>
    </source>
</evidence>
<keyword evidence="2" id="KW-0472">Membrane</keyword>
<dbReference type="AlphaFoldDB" id="A0A2D3D642"/>
<dbReference type="EMBL" id="CP018044">
    <property type="protein sequence ID" value="ATU20871.1"/>
    <property type="molecule type" value="Genomic_DNA"/>
</dbReference>
<feature type="compositionally biased region" description="Basic and acidic residues" evidence="1">
    <location>
        <begin position="1"/>
        <end position="10"/>
    </location>
</feature>
<evidence type="ECO:0000256" key="1">
    <source>
        <dbReference type="SAM" id="MobiDB-lite"/>
    </source>
</evidence>
<evidence type="ECO:0000256" key="2">
    <source>
        <dbReference type="SAM" id="Phobius"/>
    </source>
</evidence>
<reference evidence="3 4" key="1">
    <citation type="submission" date="2016-11" db="EMBL/GenBank/DDBJ databases">
        <title>complete genome sequence of Bifidobacterium choerinum strain FMB-1.</title>
        <authorList>
            <person name="Park C.-S."/>
            <person name="Jung D.-H."/>
            <person name="Choi D.-S."/>
        </authorList>
    </citation>
    <scope>NUCLEOTIDE SEQUENCE [LARGE SCALE GENOMIC DNA]</scope>
    <source>
        <strain evidence="3 4">FMB-1</strain>
    </source>
</reference>
<sequence>MAVVPRDPRRDLRHHRDTTQPRHQQGGSAMSEEPNRLDDFAHRTRTVVTTAVTSVAVIALFAALTVVPPRSGAHDAPTVADASVSEQASAQQTLRYCPAAMTIADTESYGDEEFHTSTGDLASARRYAAFGSVFHAQADALGAGDATDGLVLEGADGKDDADVFIAGQDKDDDATMLDTRLLSATDGTGSAGAVASWATTGDITGIAAASCVTPALTQRFLVPSTTTGNTQQLVVANPADKPTSVDIAIWGVKGGRITPATSSILTVGADGEDDMLLNAAAPDEQGLYVEVTSHDAPVGAVVRSSAMDGLTPHGNDYVTPLPQAATTQTIMLPDADASTTLSAYADKDATVTLSWMSDHGLVDLGRLDVRGGKVALKELKDRPKDAHAILAQSDAPCSITAQSAVEGADGRRDYAVIDAHTAYAQSALALPAGIDATLAIANMGEGRATVTFTGYDAHGEETGTRQVKVDADSSTTLDADDLGKDVAAIRVDDADPAIVWGAFVTNAKLRDAKTAALAYVPATSLAVPRQLVHAFNDPGIVR</sequence>
<dbReference type="KEGG" id="bcho:BcFMB_07960"/>
<dbReference type="Proteomes" id="UP000229907">
    <property type="component" value="Chromosome"/>
</dbReference>
<evidence type="ECO:0008006" key="5">
    <source>
        <dbReference type="Google" id="ProtNLM"/>
    </source>
</evidence>
<keyword evidence="2" id="KW-1133">Transmembrane helix</keyword>
<gene>
    <name evidence="3" type="ORF">BcFMB_07960</name>
</gene>
<keyword evidence="2" id="KW-0812">Transmembrane</keyword>